<dbReference type="InterPro" id="IPR052338">
    <property type="entry name" value="Transposase_5"/>
</dbReference>
<dbReference type="GO" id="GO:0015074">
    <property type="term" value="P:DNA integration"/>
    <property type="evidence" value="ECO:0007669"/>
    <property type="project" value="InterPro"/>
</dbReference>
<reference evidence="2" key="1">
    <citation type="submission" date="2014-11" db="EMBL/GenBank/DDBJ databases">
        <authorList>
            <person name="Amaro Gonzalez C."/>
        </authorList>
    </citation>
    <scope>NUCLEOTIDE SEQUENCE</scope>
</reference>
<proteinExistence type="predicted"/>
<dbReference type="InterPro" id="IPR002492">
    <property type="entry name" value="Transposase_Tc1-like"/>
</dbReference>
<evidence type="ECO:0000259" key="1">
    <source>
        <dbReference type="Pfam" id="PF01498"/>
    </source>
</evidence>
<dbReference type="InterPro" id="IPR036397">
    <property type="entry name" value="RNaseH_sf"/>
</dbReference>
<feature type="domain" description="Transposase Tc1-like" evidence="1">
    <location>
        <begin position="33"/>
        <end position="104"/>
    </location>
</feature>
<sequence length="143" mass="17000">MTTWNVLKKKETAGVLSNRYRTGRPRKTTAVDDRNIVKAVKKNLKTSVSDITNNLHRTGVKVSQSTVRRRLREQQYRGYTTRCKPLISSKNRKTRLQFAQKYRDEPQKFWNKVLWTDETKINLYQSERPKCGERRNLLMIQNI</sequence>
<evidence type="ECO:0000313" key="2">
    <source>
        <dbReference type="EMBL" id="JAI04617.1"/>
    </source>
</evidence>
<dbReference type="PANTHER" id="PTHR23022">
    <property type="entry name" value="TRANSPOSABLE ELEMENT-RELATED"/>
    <property type="match status" value="1"/>
</dbReference>
<dbReference type="InterPro" id="IPR036388">
    <property type="entry name" value="WH-like_DNA-bd_sf"/>
</dbReference>
<accession>A0A0E9XQ99</accession>
<protein>
    <recommendedName>
        <fullName evidence="1">Transposase Tc1-like domain-containing protein</fullName>
    </recommendedName>
</protein>
<dbReference type="AlphaFoldDB" id="A0A0E9XQ99"/>
<dbReference type="GO" id="GO:0006313">
    <property type="term" value="P:DNA transposition"/>
    <property type="evidence" value="ECO:0007669"/>
    <property type="project" value="InterPro"/>
</dbReference>
<dbReference type="PANTHER" id="PTHR23022:SF134">
    <property type="entry name" value="TRANSPOSABLE ELEMENT TC1 TRANSPOSASE"/>
    <property type="match status" value="1"/>
</dbReference>
<dbReference type="Pfam" id="PF01498">
    <property type="entry name" value="HTH_Tnp_Tc3_2"/>
    <property type="match status" value="1"/>
</dbReference>
<dbReference type="Gene3D" id="1.10.10.10">
    <property type="entry name" value="Winged helix-like DNA-binding domain superfamily/Winged helix DNA-binding domain"/>
    <property type="match status" value="1"/>
</dbReference>
<dbReference type="EMBL" id="GBXM01003961">
    <property type="protein sequence ID" value="JAI04617.1"/>
    <property type="molecule type" value="Transcribed_RNA"/>
</dbReference>
<organism evidence="2">
    <name type="scientific">Anguilla anguilla</name>
    <name type="common">European freshwater eel</name>
    <name type="synonym">Muraena anguilla</name>
    <dbReference type="NCBI Taxonomy" id="7936"/>
    <lineage>
        <taxon>Eukaryota</taxon>
        <taxon>Metazoa</taxon>
        <taxon>Chordata</taxon>
        <taxon>Craniata</taxon>
        <taxon>Vertebrata</taxon>
        <taxon>Euteleostomi</taxon>
        <taxon>Actinopterygii</taxon>
        <taxon>Neopterygii</taxon>
        <taxon>Teleostei</taxon>
        <taxon>Anguilliformes</taxon>
        <taxon>Anguillidae</taxon>
        <taxon>Anguilla</taxon>
    </lineage>
</organism>
<dbReference type="GO" id="GO:0003677">
    <property type="term" value="F:DNA binding"/>
    <property type="evidence" value="ECO:0007669"/>
    <property type="project" value="InterPro"/>
</dbReference>
<name>A0A0E9XQ99_ANGAN</name>
<reference evidence="2" key="2">
    <citation type="journal article" date="2015" name="Fish Shellfish Immunol.">
        <title>Early steps in the European eel (Anguilla anguilla)-Vibrio vulnificus interaction in the gills: Role of the RtxA13 toxin.</title>
        <authorList>
            <person name="Callol A."/>
            <person name="Pajuelo D."/>
            <person name="Ebbesson L."/>
            <person name="Teles M."/>
            <person name="MacKenzie S."/>
            <person name="Amaro C."/>
        </authorList>
    </citation>
    <scope>NUCLEOTIDE SEQUENCE</scope>
</reference>
<dbReference type="Gene3D" id="3.30.420.10">
    <property type="entry name" value="Ribonuclease H-like superfamily/Ribonuclease H"/>
    <property type="match status" value="1"/>
</dbReference>